<dbReference type="EMBL" id="UYYA01000019">
    <property type="protein sequence ID" value="VDM51820.1"/>
    <property type="molecule type" value="Genomic_DNA"/>
</dbReference>
<name>A0A0R3P9V2_ANGCS</name>
<evidence type="ECO:0000313" key="4">
    <source>
        <dbReference type="WBParaSite" id="ACOC_0000023401-mRNA-1"/>
    </source>
</evidence>
<dbReference type="Proteomes" id="UP000267027">
    <property type="component" value="Unassembled WGS sequence"/>
</dbReference>
<accession>A0A0R3P9V2</accession>
<gene>
    <name evidence="2" type="ORF">ACOC_LOCUS235</name>
</gene>
<protein>
    <submittedName>
        <fullName evidence="4">Reverse transcriptase domain-containing protein</fullName>
    </submittedName>
</protein>
<evidence type="ECO:0000256" key="1">
    <source>
        <dbReference type="SAM" id="MobiDB-lite"/>
    </source>
</evidence>
<sequence length="337" mass="38001">MFYEDYGAKQSSMHGPSSSPFHSQTCNEYSPRRNDIYAGRINAKEDVLERLNTFLGAKKKDFSTVPLQFVTVFPYIVTPSSIGDLLVYPAEIAITNFTFADGRNPRTIWKMLMKKCVPNGIIVCDADQMIIVDRALAFLASTVAPGELRLYEEIMSQMITAQDLVAALDFHRSVVTKTPIAAYLTAENIDKEFKKLREASKWCVYHESKPPSHESRQHCAVAKASILIDAICSLCFRADLFNFADLYDAEAYSMSNVCVESPDTKIGSTKSKHTGNVSLNRVADSDHDARENLQRNAFMLRYKVGSLEEDPFIRRTEVEVDLKDAIPRMARMCMNMD</sequence>
<evidence type="ECO:0000313" key="3">
    <source>
        <dbReference type="Proteomes" id="UP000267027"/>
    </source>
</evidence>
<dbReference type="AlphaFoldDB" id="A0A0R3P9V2"/>
<feature type="compositionally biased region" description="Polar residues" evidence="1">
    <location>
        <begin position="9"/>
        <end position="27"/>
    </location>
</feature>
<organism evidence="4">
    <name type="scientific">Angiostrongylus costaricensis</name>
    <name type="common">Nematode worm</name>
    <dbReference type="NCBI Taxonomy" id="334426"/>
    <lineage>
        <taxon>Eukaryota</taxon>
        <taxon>Metazoa</taxon>
        <taxon>Ecdysozoa</taxon>
        <taxon>Nematoda</taxon>
        <taxon>Chromadorea</taxon>
        <taxon>Rhabditida</taxon>
        <taxon>Rhabditina</taxon>
        <taxon>Rhabditomorpha</taxon>
        <taxon>Strongyloidea</taxon>
        <taxon>Metastrongylidae</taxon>
        <taxon>Angiostrongylus</taxon>
    </lineage>
</organism>
<dbReference type="WBParaSite" id="ACOC_0000023401-mRNA-1">
    <property type="protein sequence ID" value="ACOC_0000023401-mRNA-1"/>
    <property type="gene ID" value="ACOC_0000023401"/>
</dbReference>
<feature type="region of interest" description="Disordered" evidence="1">
    <location>
        <begin position="1"/>
        <end position="27"/>
    </location>
</feature>
<evidence type="ECO:0000313" key="2">
    <source>
        <dbReference type="EMBL" id="VDM51820.1"/>
    </source>
</evidence>
<proteinExistence type="predicted"/>
<reference evidence="2 3" key="2">
    <citation type="submission" date="2018-11" db="EMBL/GenBank/DDBJ databases">
        <authorList>
            <consortium name="Pathogen Informatics"/>
        </authorList>
    </citation>
    <scope>NUCLEOTIDE SEQUENCE [LARGE SCALE GENOMIC DNA]</scope>
    <source>
        <strain evidence="2 3">Costa Rica</strain>
    </source>
</reference>
<reference evidence="4" key="1">
    <citation type="submission" date="2017-02" db="UniProtKB">
        <authorList>
            <consortium name="WormBaseParasite"/>
        </authorList>
    </citation>
    <scope>IDENTIFICATION</scope>
</reference>
<dbReference type="OrthoDB" id="5802353at2759"/>
<keyword evidence="3" id="KW-1185">Reference proteome</keyword>